<evidence type="ECO:0000313" key="1">
    <source>
        <dbReference type="EMBL" id="SPD48995.1"/>
    </source>
</evidence>
<proteinExistence type="predicted"/>
<name>A0A375FHP9_9BURK</name>
<protein>
    <submittedName>
        <fullName evidence="1">Uncharacterized protein</fullName>
    </submittedName>
</protein>
<sequence>MSYEALIRFCVQRPCEFSTHAKTRFPLHCLGFRAILCTRIAALRPSGSAALELSLIAQHEHES</sequence>
<dbReference type="EMBL" id="LT984809">
    <property type="protein sequence ID" value="SPD48995.1"/>
    <property type="molecule type" value="Genomic_DNA"/>
</dbReference>
<reference evidence="1" key="1">
    <citation type="submission" date="2018-01" db="EMBL/GenBank/DDBJ databases">
        <authorList>
            <person name="Gaut B.S."/>
            <person name="Morton B.R."/>
            <person name="Clegg M.T."/>
            <person name="Duvall M.R."/>
        </authorList>
    </citation>
    <scope>NUCLEOTIDE SEQUENCE</scope>
    <source>
        <strain evidence="1">Cupriavidus taiwanensis STM 8555</strain>
    </source>
</reference>
<gene>
    <name evidence="1" type="ORF">CBM2612_P0340</name>
</gene>
<dbReference type="AlphaFoldDB" id="A0A375FHP9"/>
<accession>A0A375FHP9</accession>
<keyword evidence="1" id="KW-0614">Plasmid</keyword>
<organism evidence="1">
    <name type="scientific">Cupriavidus taiwanensis</name>
    <dbReference type="NCBI Taxonomy" id="164546"/>
    <lineage>
        <taxon>Bacteria</taxon>
        <taxon>Pseudomonadati</taxon>
        <taxon>Pseudomonadota</taxon>
        <taxon>Betaproteobacteria</taxon>
        <taxon>Burkholderiales</taxon>
        <taxon>Burkholderiaceae</taxon>
        <taxon>Cupriavidus</taxon>
    </lineage>
</organism>
<geneLocation type="plasmid" evidence="1">
    <name>I</name>
</geneLocation>